<organism evidence="5 6">
    <name type="scientific">Acidicapsa dinghuensis</name>
    <dbReference type="NCBI Taxonomy" id="2218256"/>
    <lineage>
        <taxon>Bacteria</taxon>
        <taxon>Pseudomonadati</taxon>
        <taxon>Acidobacteriota</taxon>
        <taxon>Terriglobia</taxon>
        <taxon>Terriglobales</taxon>
        <taxon>Acidobacteriaceae</taxon>
        <taxon>Acidicapsa</taxon>
    </lineage>
</organism>
<dbReference type="GO" id="GO:0004045">
    <property type="term" value="F:peptidyl-tRNA hydrolase activity"/>
    <property type="evidence" value="ECO:0007669"/>
    <property type="project" value="UniProtKB-EC"/>
</dbReference>
<dbReference type="RefSeq" id="WP_263334813.1">
    <property type="nucleotide sequence ID" value="NZ_JAGSYH010000002.1"/>
</dbReference>
<comment type="caution">
    <text evidence="5">The sequence shown here is derived from an EMBL/GenBank/DDBJ whole genome shotgun (WGS) entry which is preliminary data.</text>
</comment>
<feature type="binding site" evidence="4">
    <location>
        <position position="74"/>
    </location>
    <ligand>
        <name>tRNA</name>
        <dbReference type="ChEBI" id="CHEBI:17843"/>
    </ligand>
</feature>
<dbReference type="CDD" id="cd00462">
    <property type="entry name" value="PTH"/>
    <property type="match status" value="1"/>
</dbReference>
<reference evidence="6" key="1">
    <citation type="journal article" date="2019" name="Int. J. Syst. Evol. Microbiol.">
        <title>The Global Catalogue of Microorganisms (GCM) 10K type strain sequencing project: providing services to taxonomists for standard genome sequencing and annotation.</title>
        <authorList>
            <consortium name="The Broad Institute Genomics Platform"/>
            <consortium name="The Broad Institute Genome Sequencing Center for Infectious Disease"/>
            <person name="Wu L."/>
            <person name="Ma J."/>
        </authorList>
    </citation>
    <scope>NUCLEOTIDE SEQUENCE [LARGE SCALE GENOMIC DNA]</scope>
    <source>
        <strain evidence="6">JCM 4087</strain>
    </source>
</reference>
<accession>A0ABW1ECF8</accession>
<name>A0ABW1ECF8_9BACT</name>
<dbReference type="EMBL" id="JBHSPH010000001">
    <property type="protein sequence ID" value="MFC5860937.1"/>
    <property type="molecule type" value="Genomic_DNA"/>
</dbReference>
<keyword evidence="2 4" id="KW-0378">Hydrolase</keyword>
<dbReference type="NCBIfam" id="TIGR00447">
    <property type="entry name" value="pth"/>
    <property type="match status" value="1"/>
</dbReference>
<dbReference type="Pfam" id="PF01195">
    <property type="entry name" value="Pept_tRNA_hydro"/>
    <property type="match status" value="1"/>
</dbReference>
<gene>
    <name evidence="4 5" type="primary">pth</name>
    <name evidence="5" type="ORF">ACFPT7_01375</name>
</gene>
<dbReference type="SUPFAM" id="SSF53178">
    <property type="entry name" value="Peptidyl-tRNA hydrolase-like"/>
    <property type="match status" value="1"/>
</dbReference>
<keyword evidence="6" id="KW-1185">Reference proteome</keyword>
<evidence type="ECO:0000256" key="1">
    <source>
        <dbReference type="ARBA" id="ARBA00022555"/>
    </source>
</evidence>
<evidence type="ECO:0000256" key="3">
    <source>
        <dbReference type="ARBA" id="ARBA00022884"/>
    </source>
</evidence>
<protein>
    <recommendedName>
        <fullName evidence="4">Peptidyl-tRNA hydrolase</fullName>
        <shortName evidence="4">Pth</shortName>
        <ecNumber evidence="4">3.1.1.29</ecNumber>
    </recommendedName>
</protein>
<feature type="binding site" evidence="4">
    <location>
        <position position="126"/>
    </location>
    <ligand>
        <name>tRNA</name>
        <dbReference type="ChEBI" id="CHEBI:17843"/>
    </ligand>
</feature>
<dbReference type="HAMAP" id="MF_00083">
    <property type="entry name" value="Pept_tRNA_hydro_bact"/>
    <property type="match status" value="1"/>
</dbReference>
<keyword evidence="3 4" id="KW-0694">RNA-binding</keyword>
<evidence type="ECO:0000256" key="4">
    <source>
        <dbReference type="HAMAP-Rule" id="MF_00083"/>
    </source>
</evidence>
<feature type="binding site" evidence="4">
    <location>
        <position position="24"/>
    </location>
    <ligand>
        <name>tRNA</name>
        <dbReference type="ChEBI" id="CHEBI:17843"/>
    </ligand>
</feature>
<sequence length="212" mass="22961">MPEQPEKPTGPVIVAGLGNPGMEYMWTPHNAGFLAIDRIAEQERVTVLNRRCKAQTGVTRIGNREVILAKPETFMNLSGQAVAALLKEFRIGEADRPTSLIVLYDELDLPLGTLKIKERGSAAGHNGARSISGALGSHEWLRIRIGVGPDLPPEAIAAGAKRRGGVGYLLTPMRRADLEKLDPVLDRVATAVRRIIEDGPAAAMNEFNRKGE</sequence>
<comment type="similarity">
    <text evidence="4">Belongs to the PTH family.</text>
</comment>
<comment type="function">
    <text evidence="4">Hydrolyzes ribosome-free peptidyl-tRNAs (with 1 or more amino acids incorporated), which drop off the ribosome during protein synthesis, or as a result of ribosome stalling.</text>
</comment>
<dbReference type="PANTHER" id="PTHR17224">
    <property type="entry name" value="PEPTIDYL-TRNA HYDROLASE"/>
    <property type="match status" value="1"/>
</dbReference>
<comment type="catalytic activity">
    <reaction evidence="4">
        <text>an N-acyl-L-alpha-aminoacyl-tRNA + H2O = an N-acyl-L-amino acid + a tRNA + H(+)</text>
        <dbReference type="Rhea" id="RHEA:54448"/>
        <dbReference type="Rhea" id="RHEA-COMP:10123"/>
        <dbReference type="Rhea" id="RHEA-COMP:13883"/>
        <dbReference type="ChEBI" id="CHEBI:15377"/>
        <dbReference type="ChEBI" id="CHEBI:15378"/>
        <dbReference type="ChEBI" id="CHEBI:59874"/>
        <dbReference type="ChEBI" id="CHEBI:78442"/>
        <dbReference type="ChEBI" id="CHEBI:138191"/>
        <dbReference type="EC" id="3.1.1.29"/>
    </reaction>
</comment>
<feature type="active site" description="Proton acceptor" evidence="4">
    <location>
        <position position="29"/>
    </location>
</feature>
<dbReference type="InterPro" id="IPR001328">
    <property type="entry name" value="Pept_tRNA_hydro"/>
</dbReference>
<keyword evidence="4" id="KW-0963">Cytoplasm</keyword>
<evidence type="ECO:0000256" key="2">
    <source>
        <dbReference type="ARBA" id="ARBA00022801"/>
    </source>
</evidence>
<evidence type="ECO:0000313" key="5">
    <source>
        <dbReference type="EMBL" id="MFC5860937.1"/>
    </source>
</evidence>
<dbReference type="EC" id="3.1.1.29" evidence="4"/>
<feature type="binding site" evidence="4">
    <location>
        <position position="76"/>
    </location>
    <ligand>
        <name>tRNA</name>
        <dbReference type="ChEBI" id="CHEBI:17843"/>
    </ligand>
</feature>
<keyword evidence="1 4" id="KW-0820">tRNA-binding</keyword>
<comment type="function">
    <text evidence="4">Catalyzes the release of premature peptidyl moieties from peptidyl-tRNA molecules trapped in stalled 50S ribosomal subunits, and thus maintains levels of free tRNAs and 50S ribosomes.</text>
</comment>
<comment type="subcellular location">
    <subcellularLocation>
        <location evidence="4">Cytoplasm</location>
    </subcellularLocation>
</comment>
<evidence type="ECO:0000313" key="6">
    <source>
        <dbReference type="Proteomes" id="UP001596091"/>
    </source>
</evidence>
<proteinExistence type="inferred from homology"/>
<feature type="site" description="Discriminates between blocked and unblocked aminoacyl-tRNA" evidence="4">
    <location>
        <position position="19"/>
    </location>
</feature>
<feature type="site" description="Stabilizes the basic form of H active site to accept a proton" evidence="4">
    <location>
        <position position="105"/>
    </location>
</feature>
<dbReference type="Gene3D" id="3.40.50.1470">
    <property type="entry name" value="Peptidyl-tRNA hydrolase"/>
    <property type="match status" value="1"/>
</dbReference>
<dbReference type="PANTHER" id="PTHR17224:SF1">
    <property type="entry name" value="PEPTIDYL-TRNA HYDROLASE"/>
    <property type="match status" value="1"/>
</dbReference>
<dbReference type="InterPro" id="IPR036416">
    <property type="entry name" value="Pept_tRNA_hydro_sf"/>
</dbReference>
<dbReference type="Proteomes" id="UP001596091">
    <property type="component" value="Unassembled WGS sequence"/>
</dbReference>
<comment type="subunit">
    <text evidence="4">Monomer.</text>
</comment>